<dbReference type="KEGG" id="acan:ACA1_044240"/>
<protein>
    <submittedName>
        <fullName evidence="1">Uncharacterized protein</fullName>
    </submittedName>
</protein>
<dbReference type="GeneID" id="14924092"/>
<dbReference type="AlphaFoldDB" id="L8HC84"/>
<organism evidence="1 2">
    <name type="scientific">Acanthamoeba castellanii (strain ATCC 30010 / Neff)</name>
    <dbReference type="NCBI Taxonomy" id="1257118"/>
    <lineage>
        <taxon>Eukaryota</taxon>
        <taxon>Amoebozoa</taxon>
        <taxon>Discosea</taxon>
        <taxon>Longamoebia</taxon>
        <taxon>Centramoebida</taxon>
        <taxon>Acanthamoebidae</taxon>
        <taxon>Acanthamoeba</taxon>
    </lineage>
</organism>
<name>L8HC84_ACACF</name>
<keyword evidence="2" id="KW-1185">Reference proteome</keyword>
<sequence length="97" mass="10971">MDEQQRFAFFASRVWRECKLGSSPNLDDYHTRELLKITECARQCGGWRLRGSRTGYDLDAKIAIHVRNLPSNRGLGILSATSRIACVMDAVDALENQ</sequence>
<dbReference type="VEuPathDB" id="AmoebaDB:ACA1_044240"/>
<evidence type="ECO:0000313" key="1">
    <source>
        <dbReference type="EMBL" id="ELR23119.1"/>
    </source>
</evidence>
<accession>L8HC84</accession>
<dbReference type="Proteomes" id="UP000011083">
    <property type="component" value="Unassembled WGS sequence"/>
</dbReference>
<proteinExistence type="predicted"/>
<gene>
    <name evidence="1" type="ORF">ACA1_044240</name>
</gene>
<evidence type="ECO:0000313" key="2">
    <source>
        <dbReference type="Proteomes" id="UP000011083"/>
    </source>
</evidence>
<dbReference type="EMBL" id="KB007862">
    <property type="protein sequence ID" value="ELR23119.1"/>
    <property type="molecule type" value="Genomic_DNA"/>
</dbReference>
<dbReference type="RefSeq" id="XP_004352647.1">
    <property type="nucleotide sequence ID" value="XM_004352595.1"/>
</dbReference>
<reference evidence="1 2" key="1">
    <citation type="journal article" date="2013" name="Genome Biol.">
        <title>Genome of Acanthamoeba castellanii highlights extensive lateral gene transfer and early evolution of tyrosine kinase signaling.</title>
        <authorList>
            <person name="Clarke M."/>
            <person name="Lohan A.J."/>
            <person name="Liu B."/>
            <person name="Lagkouvardos I."/>
            <person name="Roy S."/>
            <person name="Zafar N."/>
            <person name="Bertelli C."/>
            <person name="Schilde C."/>
            <person name="Kianianmomeni A."/>
            <person name="Burglin T.R."/>
            <person name="Frech C."/>
            <person name="Turcotte B."/>
            <person name="Kopec K.O."/>
            <person name="Synnott J.M."/>
            <person name="Choo C."/>
            <person name="Paponov I."/>
            <person name="Finkler A."/>
            <person name="Soon Heng Tan C."/>
            <person name="Hutchins A.P."/>
            <person name="Weinmeier T."/>
            <person name="Rattei T."/>
            <person name="Chu J.S."/>
            <person name="Gimenez G."/>
            <person name="Irimia M."/>
            <person name="Rigden D.J."/>
            <person name="Fitzpatrick D.A."/>
            <person name="Lorenzo-Morales J."/>
            <person name="Bateman A."/>
            <person name="Chiu C.H."/>
            <person name="Tang P."/>
            <person name="Hegemann P."/>
            <person name="Fromm H."/>
            <person name="Raoult D."/>
            <person name="Greub G."/>
            <person name="Miranda-Saavedra D."/>
            <person name="Chen N."/>
            <person name="Nash P."/>
            <person name="Ginger M.L."/>
            <person name="Horn M."/>
            <person name="Schaap P."/>
            <person name="Caler L."/>
            <person name="Loftus B."/>
        </authorList>
    </citation>
    <scope>NUCLEOTIDE SEQUENCE [LARGE SCALE GENOMIC DNA]</scope>
    <source>
        <strain evidence="1 2">Neff</strain>
    </source>
</reference>